<dbReference type="Pfam" id="PF07727">
    <property type="entry name" value="RVT_2"/>
    <property type="match status" value="1"/>
</dbReference>
<sequence>MATIAALTSAEKTTLNSHKFAFTLSPTNYGYWKSMIEPFLVSNNLFGYVDGTIPCPSKTVTSGTTTSDNPSYPHWIANDAHVRMLITSTISEAAFQHVQGQTSREVWLSLERAYAPNTSSREYTLKTQLLRIMMKGDETPTAYLTRAQEYAIALANIGEPMKDKDLVMLVISGLKEEYNGLKSNLLARHPPITFNELYGLLHDHDYMINTNNSSSPAAIPAQAFVATASPSPPNISAIQSQLNNLQLLAGQLGYQLSPIASSNQPQASYASRSINNNRGNRRGNYRGNSRGNSNNRNRDSRDTNSSKQFSWASTQNMVYGHCNRCGIGHLPSQCPNQPGSSRQPTQANFANFSDAGSTLGSSWFPDTGANSHATPDLSSLDNSEVYQGNDSLHVGDDKPLPIFHIGSSKIYSPNKTFNLSNILHVPNIQKNLLSVQQFCLENNVFFEFHSSFFVVKDESTRTILLMGPSEHGLYSLRLPRLKSIPKIAFTATKASSTVWHQRLGHPHQRVFNSVISNYSLPVSTKICSSLCTSCQLGKSSKLSLQSSNFRSHNILDLIYCDVWGPSSTLSIDGYRFFMLCVDHHSRFMWFFPLARKSDVYSMFKNFVTMVERQFNTKLKSVQTDWGGEFRNLSSFFTSLGIIHRRSCPYTSAQNGIVERRHRHVVETGLALLAQSNLPLKFWHFAFETAVYLINRLPSRISSNKSPFQHISNRKPDYTFLRVFGCQCFPYLRPYNRHKMDFRSTPCVFLGYSPTHHGYRCFDLATERTYIARHVRFNENIFPFNPPPPLPPPSNPSPYVSIFPDPPPTYSTEPPETEHSFTNSANTENTQPSTEQPEPSSPSPIHTSSTSTTSNTSPTSSAPTPPPPPHRSRPSNLRQNPKRTTPYDPSAYTATVSPTPPTVPTSFTVANKSPEWRHAMNQEFQALIKNGTWSLVPYDKSTNLVDCKWVYRLKSDSQGKLTRYKARLVANGFHQQPGIDYNETFSPVIKPITIRVVMSLAVTHQWSLRQLDVENAFLHGDISETIYMKQPPGFVDQSKPNHVCLLHRSLYGLKQAPRAWFNRLSTVLQQLGFSGSKTDPSLFILKAGTTLVYILVYVDDIIITGNNNSAIDSIIKQLNTSFAIKDLGKLHYFLGIEVIHHSKNVLLSQRKYILDILQRSGLSDCKPVCSPMSTSQVLVNDDSPLLSDPTQYRQIVGALQYATLSRPDIAFAVNKVCQFMHAPTENHWSAVKRILRYLKGTTNLGLLIRHNSGSFLHAFTDAHWQNTAVQAYSDSYWAGCPDDRRSTGGFAVYLGSNLISWTARKQRTVSRSSTESEYKALADTVAELLWLKALLRELGITPKQSPTLWCDNLGATYLSANPVFHTRTKHVEVDFHFVREQVAQGQLDIKFISTNDQIADVFTKPLPSQRFLLLRSKLQVAHHPQLAGEC</sequence>
<dbReference type="GO" id="GO:0003676">
    <property type="term" value="F:nucleic acid binding"/>
    <property type="evidence" value="ECO:0007669"/>
    <property type="project" value="InterPro"/>
</dbReference>
<dbReference type="InterPro" id="IPR043502">
    <property type="entry name" value="DNA/RNA_pol_sf"/>
</dbReference>
<comment type="caution">
    <text evidence="4">The sequence shown here is derived from an EMBL/GenBank/DDBJ whole genome shotgun (WGS) entry which is preliminary data.</text>
</comment>
<dbReference type="CDD" id="cd09272">
    <property type="entry name" value="RNase_HI_RT_Ty1"/>
    <property type="match status" value="1"/>
</dbReference>
<dbReference type="SUPFAM" id="SSF53098">
    <property type="entry name" value="Ribonuclease H-like"/>
    <property type="match status" value="1"/>
</dbReference>
<dbReference type="Proteomes" id="UP001229421">
    <property type="component" value="Unassembled WGS sequence"/>
</dbReference>
<dbReference type="InterPro" id="IPR036397">
    <property type="entry name" value="RNaseH_sf"/>
</dbReference>
<dbReference type="SUPFAM" id="SSF56672">
    <property type="entry name" value="DNA/RNA polymerases"/>
    <property type="match status" value="1"/>
</dbReference>
<dbReference type="PROSITE" id="PS50994">
    <property type="entry name" value="INTEGRASE"/>
    <property type="match status" value="1"/>
</dbReference>
<feature type="compositionally biased region" description="Polar residues" evidence="2">
    <location>
        <begin position="819"/>
        <end position="828"/>
    </location>
</feature>
<dbReference type="InterPro" id="IPR054722">
    <property type="entry name" value="PolX-like_BBD"/>
</dbReference>
<proteinExistence type="predicted"/>
<evidence type="ECO:0000313" key="5">
    <source>
        <dbReference type="Proteomes" id="UP001229421"/>
    </source>
</evidence>
<dbReference type="InterPro" id="IPR013103">
    <property type="entry name" value="RVT_2"/>
</dbReference>
<organism evidence="4 5">
    <name type="scientific">Tagetes erecta</name>
    <name type="common">African marigold</name>
    <dbReference type="NCBI Taxonomy" id="13708"/>
    <lineage>
        <taxon>Eukaryota</taxon>
        <taxon>Viridiplantae</taxon>
        <taxon>Streptophyta</taxon>
        <taxon>Embryophyta</taxon>
        <taxon>Tracheophyta</taxon>
        <taxon>Spermatophyta</taxon>
        <taxon>Magnoliopsida</taxon>
        <taxon>eudicotyledons</taxon>
        <taxon>Gunneridae</taxon>
        <taxon>Pentapetalae</taxon>
        <taxon>asterids</taxon>
        <taxon>campanulids</taxon>
        <taxon>Asterales</taxon>
        <taxon>Asteraceae</taxon>
        <taxon>Asteroideae</taxon>
        <taxon>Heliantheae alliance</taxon>
        <taxon>Tageteae</taxon>
        <taxon>Tagetes</taxon>
    </lineage>
</organism>
<feature type="region of interest" description="Disordered" evidence="2">
    <location>
        <begin position="263"/>
        <end position="307"/>
    </location>
</feature>
<dbReference type="GO" id="GO:0004190">
    <property type="term" value="F:aspartic-type endopeptidase activity"/>
    <property type="evidence" value="ECO:0007669"/>
    <property type="project" value="UniProtKB-KW"/>
</dbReference>
<feature type="compositionally biased region" description="Low complexity" evidence="2">
    <location>
        <begin position="285"/>
        <end position="295"/>
    </location>
</feature>
<protein>
    <recommendedName>
        <fullName evidence="3">Integrase catalytic domain-containing protein</fullName>
    </recommendedName>
</protein>
<feature type="compositionally biased region" description="Low complexity" evidence="2">
    <location>
        <begin position="829"/>
        <end position="861"/>
    </location>
</feature>
<name>A0AAD8NSD7_TARER</name>
<keyword evidence="1" id="KW-0378">Hydrolase</keyword>
<dbReference type="Gene3D" id="3.30.420.10">
    <property type="entry name" value="Ribonuclease H-like superfamily/Ribonuclease H"/>
    <property type="match status" value="1"/>
</dbReference>
<dbReference type="PANTHER" id="PTHR47481">
    <property type="match status" value="1"/>
</dbReference>
<dbReference type="GO" id="GO:0015074">
    <property type="term" value="P:DNA integration"/>
    <property type="evidence" value="ECO:0007669"/>
    <property type="project" value="InterPro"/>
</dbReference>
<dbReference type="PANTHER" id="PTHR47481:SF30">
    <property type="entry name" value="CCHC-TYPE DOMAIN-CONTAINING PROTEIN"/>
    <property type="match status" value="1"/>
</dbReference>
<evidence type="ECO:0000256" key="1">
    <source>
        <dbReference type="ARBA" id="ARBA00022750"/>
    </source>
</evidence>
<dbReference type="InterPro" id="IPR001584">
    <property type="entry name" value="Integrase_cat-core"/>
</dbReference>
<evidence type="ECO:0000259" key="3">
    <source>
        <dbReference type="PROSITE" id="PS50994"/>
    </source>
</evidence>
<dbReference type="InterPro" id="IPR025724">
    <property type="entry name" value="GAG-pre-integrase_dom"/>
</dbReference>
<keyword evidence="5" id="KW-1185">Reference proteome</keyword>
<keyword evidence="1" id="KW-0645">Protease</keyword>
<evidence type="ECO:0000313" key="4">
    <source>
        <dbReference type="EMBL" id="KAK1418921.1"/>
    </source>
</evidence>
<reference evidence="4" key="1">
    <citation type="journal article" date="2023" name="bioRxiv">
        <title>Improved chromosome-level genome assembly for marigold (Tagetes erecta).</title>
        <authorList>
            <person name="Jiang F."/>
            <person name="Yuan L."/>
            <person name="Wang S."/>
            <person name="Wang H."/>
            <person name="Xu D."/>
            <person name="Wang A."/>
            <person name="Fan W."/>
        </authorList>
    </citation>
    <scope>NUCLEOTIDE SEQUENCE</scope>
    <source>
        <strain evidence="4">WSJ</strain>
        <tissue evidence="4">Leaf</tissue>
    </source>
</reference>
<feature type="region of interest" description="Disordered" evidence="2">
    <location>
        <begin position="785"/>
        <end position="903"/>
    </location>
</feature>
<dbReference type="Pfam" id="PF25597">
    <property type="entry name" value="SH3_retrovirus"/>
    <property type="match status" value="1"/>
</dbReference>
<feature type="compositionally biased region" description="Pro residues" evidence="2">
    <location>
        <begin position="785"/>
        <end position="795"/>
    </location>
</feature>
<evidence type="ECO:0000256" key="2">
    <source>
        <dbReference type="SAM" id="MobiDB-lite"/>
    </source>
</evidence>
<dbReference type="Pfam" id="PF22936">
    <property type="entry name" value="Pol_BBD"/>
    <property type="match status" value="1"/>
</dbReference>
<accession>A0AAD8NSD7</accession>
<feature type="domain" description="Integrase catalytic" evidence="3">
    <location>
        <begin position="550"/>
        <end position="714"/>
    </location>
</feature>
<dbReference type="Pfam" id="PF13976">
    <property type="entry name" value="gag_pre-integrs"/>
    <property type="match status" value="1"/>
</dbReference>
<dbReference type="Pfam" id="PF14223">
    <property type="entry name" value="Retrotran_gag_2"/>
    <property type="match status" value="1"/>
</dbReference>
<dbReference type="InterPro" id="IPR012337">
    <property type="entry name" value="RNaseH-like_sf"/>
</dbReference>
<dbReference type="EMBL" id="JAUHHV010000007">
    <property type="protein sequence ID" value="KAK1418921.1"/>
    <property type="molecule type" value="Genomic_DNA"/>
</dbReference>
<keyword evidence="1" id="KW-0064">Aspartyl protease</keyword>
<dbReference type="InterPro" id="IPR057670">
    <property type="entry name" value="SH3_retrovirus"/>
</dbReference>
<gene>
    <name evidence="4" type="ORF">QVD17_28074</name>
</gene>